<evidence type="ECO:0000256" key="5">
    <source>
        <dbReference type="ARBA" id="ARBA00023277"/>
    </source>
</evidence>
<comment type="similarity">
    <text evidence="8 10">Belongs to the glycosyl hydrolase 9 (cellulase E) family.</text>
</comment>
<dbReference type="RefSeq" id="WP_058258120.1">
    <property type="nucleotide sequence ID" value="NZ_DUPS01000027.1"/>
</dbReference>
<feature type="active site" evidence="9">
    <location>
        <position position="448"/>
    </location>
</feature>
<dbReference type="InterPro" id="IPR005102">
    <property type="entry name" value="Carbo-bd_X2"/>
</dbReference>
<dbReference type="EC" id="3.2.1.4" evidence="10"/>
<evidence type="ECO:0000256" key="10">
    <source>
        <dbReference type="RuleBase" id="RU361166"/>
    </source>
</evidence>
<keyword evidence="3 8" id="KW-0378">Hydrolase</keyword>
<keyword evidence="6 8" id="KW-0326">Glycosidase</keyword>
<comment type="catalytic activity">
    <reaction evidence="1 10">
        <text>Endohydrolysis of (1-&gt;4)-beta-D-glucosidic linkages in cellulose, lichenin and cereal beta-D-glucans.</text>
        <dbReference type="EC" id="3.2.1.4"/>
    </reaction>
</comment>
<evidence type="ECO:0000256" key="8">
    <source>
        <dbReference type="PROSITE-ProRule" id="PRU10059"/>
    </source>
</evidence>
<evidence type="ECO:0000313" key="12">
    <source>
        <dbReference type="EMBL" id="CUH92781.1"/>
    </source>
</evidence>
<evidence type="ECO:0000259" key="11">
    <source>
        <dbReference type="PROSITE" id="PS51172"/>
    </source>
</evidence>
<dbReference type="InterPro" id="IPR013783">
    <property type="entry name" value="Ig-like_fold"/>
</dbReference>
<dbReference type="AlphaFoldDB" id="A0A0K8J542"/>
<dbReference type="PANTHER" id="PTHR22298">
    <property type="entry name" value="ENDO-1,4-BETA-GLUCANASE"/>
    <property type="match status" value="1"/>
</dbReference>
<name>A0A0K8J542_9FIRM</name>
<sequence>MRKFWSMILALSILCTSLISITAPKAEAADFNYGEALQKAIMFYEFQRSGKLPEDKRDNWRGDSGLNDGADVGLDLTGGWYDAGDHVKFNLPMAYSQAMLAWAVYEAEDALAKSGQLEYLLDSIKWVSDYLIKCHPSANVFYYQVGDGHKDHAWWGPAEVMQMERPSYKVDLSNPGSTVVAEAAAALASAATVFADRDPAYAATCLKHAKELYAFAENTKSDKGYTAANGFYSSHSGFYDELSWAAVWIYIASGDETYLEKAEDYVEYWGTEPQTDIIAYKWGHCWDDVHYGACLLLAKITNKAIYKEAIEMHLDFWSVGYNGNRITYSPKGLAWLDTWGALRYSTTTAFLAAVYADWEGCSAEKSTIYNDFAKKQIDYALGSSGRSYVVGFGKNPPQRPHHRTAHSSWGDSMTTPNYHRHVLIGALVGGPGNDDSYSDDVSNYIDNEVACDYNAGFVGALAKMYEDYGGKPIENLTAFEEITNDEFFVMAGINASGSNFLEVKALLHNQSGWPARVGDKLSFRYFVDISEVIEAGYSADDITISTNYNSGAKVTGLYPWDEANNIYYVDVDFTGTKIYPGGQPVYKKEIQFRIAAPLNTNFWDNNNDYSFKDIKGVSSGNTVKTIYMPVYDDGVLVFGKEPDGSGEQNNSSISVTSATFDKNPAKQEDIETVMTLNGNTLKAIKNGNVTLISGTDYTVKGNTVTILKSYLDSFETGTVRLTFDFSQGVDPVLTIKIVDSSPSIPSATISPTVASFDKNPEAQKDIKVTMNPNDNTFVALKKGSEVLREGRDYIIDGNEVTILSEYLASQSTGRITLTFDFDAGSDPTLTVNITDSTVVEQDGNIKLEMYSGNTAANLNGIMPRYKLTNTGTTPIKLSDVKIRYYYTIDGENGQSFWCDWSNVGSNNVTGTFVKMDQATEDADYYLETGFTEAAGYLEPNQSIEIQNRFSKSNWSNYNQSNDYSFSDNSSYGENNKITVYISGVLVSGMEP</sequence>
<evidence type="ECO:0000256" key="2">
    <source>
        <dbReference type="ARBA" id="ARBA00022729"/>
    </source>
</evidence>
<evidence type="ECO:0000256" key="6">
    <source>
        <dbReference type="ARBA" id="ARBA00023295"/>
    </source>
</evidence>
<feature type="signal peptide" evidence="10">
    <location>
        <begin position="1"/>
        <end position="28"/>
    </location>
</feature>
<dbReference type="PROSITE" id="PS51172">
    <property type="entry name" value="CBM3"/>
    <property type="match status" value="2"/>
</dbReference>
<feature type="domain" description="CBM3" evidence="11">
    <location>
        <begin position="841"/>
        <end position="991"/>
    </location>
</feature>
<dbReference type="GO" id="GO:0008810">
    <property type="term" value="F:cellulase activity"/>
    <property type="evidence" value="ECO:0007669"/>
    <property type="project" value="UniProtKB-EC"/>
</dbReference>
<feature type="active site" evidence="9">
    <location>
        <position position="439"/>
    </location>
</feature>
<dbReference type="OrthoDB" id="9758662at2"/>
<accession>A0A0K8J542</accession>
<dbReference type="SUPFAM" id="SSF48208">
    <property type="entry name" value="Six-hairpin glycosidases"/>
    <property type="match status" value="1"/>
</dbReference>
<dbReference type="Gene3D" id="2.60.40.10">
    <property type="entry name" value="Immunoglobulins"/>
    <property type="match status" value="2"/>
</dbReference>
<evidence type="ECO:0000256" key="4">
    <source>
        <dbReference type="ARBA" id="ARBA00023001"/>
    </source>
</evidence>
<dbReference type="GO" id="GO:0030248">
    <property type="term" value="F:cellulose binding"/>
    <property type="evidence" value="ECO:0007669"/>
    <property type="project" value="InterPro"/>
</dbReference>
<dbReference type="Gene3D" id="1.50.10.10">
    <property type="match status" value="1"/>
</dbReference>
<dbReference type="Pfam" id="PF00759">
    <property type="entry name" value="Glyco_hydro_9"/>
    <property type="match status" value="1"/>
</dbReference>
<keyword evidence="2 10" id="KW-0732">Signal</keyword>
<dbReference type="SUPFAM" id="SSF81296">
    <property type="entry name" value="E set domains"/>
    <property type="match status" value="2"/>
</dbReference>
<evidence type="ECO:0000256" key="3">
    <source>
        <dbReference type="ARBA" id="ARBA00022801"/>
    </source>
</evidence>
<dbReference type="PROSITE" id="PS00698">
    <property type="entry name" value="GH9_3"/>
    <property type="match status" value="1"/>
</dbReference>
<dbReference type="InterPro" id="IPR033126">
    <property type="entry name" value="Glyco_hydro_9_Asp/Glu_AS"/>
</dbReference>
<dbReference type="Pfam" id="PF00942">
    <property type="entry name" value="CBM_3"/>
    <property type="match status" value="2"/>
</dbReference>
<organism evidence="12 13">
    <name type="scientific">Herbinix luporum</name>
    <dbReference type="NCBI Taxonomy" id="1679721"/>
    <lineage>
        <taxon>Bacteria</taxon>
        <taxon>Bacillati</taxon>
        <taxon>Bacillota</taxon>
        <taxon>Clostridia</taxon>
        <taxon>Lachnospirales</taxon>
        <taxon>Lachnospiraceae</taxon>
        <taxon>Herbinix</taxon>
    </lineage>
</organism>
<feature type="domain" description="CBM3" evidence="11">
    <location>
        <begin position="482"/>
        <end position="643"/>
    </location>
</feature>
<feature type="chain" id="PRO_5005393459" description="Endoglucanase" evidence="10">
    <location>
        <begin position="29"/>
        <end position="991"/>
    </location>
</feature>
<dbReference type="PROSITE" id="PS00592">
    <property type="entry name" value="GH9_2"/>
    <property type="match status" value="1"/>
</dbReference>
<dbReference type="Pfam" id="PF03442">
    <property type="entry name" value="CBM_X2"/>
    <property type="match status" value="2"/>
</dbReference>
<dbReference type="SUPFAM" id="SSF49384">
    <property type="entry name" value="Carbohydrate-binding domain"/>
    <property type="match status" value="2"/>
</dbReference>
<dbReference type="InterPro" id="IPR001956">
    <property type="entry name" value="CBM3"/>
</dbReference>
<protein>
    <recommendedName>
        <fullName evidence="10">Endoglucanase</fullName>
        <ecNumber evidence="10">3.2.1.4</ecNumber>
    </recommendedName>
</protein>
<dbReference type="KEGG" id="hsd:SD1D_1235"/>
<reference evidence="13" key="1">
    <citation type="submission" date="2015-09" db="EMBL/GenBank/DDBJ databases">
        <authorList>
            <person name="Wibberg D."/>
        </authorList>
    </citation>
    <scope>NUCLEOTIDE SEQUENCE [LARGE SCALE GENOMIC DNA]</scope>
    <source>
        <strain evidence="13">SD1D</strain>
    </source>
</reference>
<dbReference type="InterPro" id="IPR008928">
    <property type="entry name" value="6-hairpin_glycosidase_sf"/>
</dbReference>
<dbReference type="SMART" id="SM01067">
    <property type="entry name" value="CBM_3"/>
    <property type="match status" value="2"/>
</dbReference>
<dbReference type="InterPro" id="IPR018221">
    <property type="entry name" value="Glyco_hydro_9_His_AS"/>
</dbReference>
<dbReference type="FunFam" id="1.50.10.10:FF:000020">
    <property type="entry name" value="Endoglucanase"/>
    <property type="match status" value="1"/>
</dbReference>
<dbReference type="InterPro" id="IPR012341">
    <property type="entry name" value="6hp_glycosidase-like_sf"/>
</dbReference>
<dbReference type="EMBL" id="LN879430">
    <property type="protein sequence ID" value="CUH92781.1"/>
    <property type="molecule type" value="Genomic_DNA"/>
</dbReference>
<keyword evidence="7 8" id="KW-0624">Polysaccharide degradation</keyword>
<dbReference type="Gene3D" id="2.60.40.710">
    <property type="entry name" value="Endoglucanase-like"/>
    <property type="match status" value="2"/>
</dbReference>
<keyword evidence="5 8" id="KW-0119">Carbohydrate metabolism</keyword>
<dbReference type="Proteomes" id="UP000196053">
    <property type="component" value="Chromosome I"/>
</dbReference>
<evidence type="ECO:0000256" key="7">
    <source>
        <dbReference type="ARBA" id="ARBA00023326"/>
    </source>
</evidence>
<evidence type="ECO:0000313" key="13">
    <source>
        <dbReference type="Proteomes" id="UP000196053"/>
    </source>
</evidence>
<evidence type="ECO:0000256" key="9">
    <source>
        <dbReference type="PROSITE-ProRule" id="PRU10060"/>
    </source>
</evidence>
<gene>
    <name evidence="12" type="primary">celZ</name>
    <name evidence="12" type="ORF">SD1D_1235</name>
</gene>
<proteinExistence type="inferred from homology"/>
<keyword evidence="13" id="KW-1185">Reference proteome</keyword>
<dbReference type="InterPro" id="IPR001701">
    <property type="entry name" value="Glyco_hydro_9"/>
</dbReference>
<dbReference type="GO" id="GO:0030245">
    <property type="term" value="P:cellulose catabolic process"/>
    <property type="evidence" value="ECO:0007669"/>
    <property type="project" value="UniProtKB-KW"/>
</dbReference>
<dbReference type="InterPro" id="IPR014756">
    <property type="entry name" value="Ig_E-set"/>
</dbReference>
<dbReference type="InterPro" id="IPR008965">
    <property type="entry name" value="CBM2/CBM3_carb-bd_dom_sf"/>
</dbReference>
<dbReference type="InterPro" id="IPR036966">
    <property type="entry name" value="CBM3_sf"/>
</dbReference>
<keyword evidence="4 10" id="KW-0136">Cellulose degradation</keyword>
<evidence type="ECO:0000256" key="1">
    <source>
        <dbReference type="ARBA" id="ARBA00000966"/>
    </source>
</evidence>
<feature type="active site" evidence="8">
    <location>
        <position position="401"/>
    </location>
</feature>